<dbReference type="Gene3D" id="3.30.70.980">
    <property type="match status" value="1"/>
</dbReference>
<comment type="similarity">
    <text evidence="1">Belongs to the TACO1 family.</text>
</comment>
<dbReference type="Pfam" id="PF20772">
    <property type="entry name" value="TACO1_YebC_N"/>
    <property type="match status" value="1"/>
</dbReference>
<evidence type="ECO:0000259" key="3">
    <source>
        <dbReference type="Pfam" id="PF20772"/>
    </source>
</evidence>
<feature type="domain" description="TACO1/YebC-like second and third" evidence="2">
    <location>
        <begin position="133"/>
        <end position="257"/>
    </location>
</feature>
<protein>
    <submittedName>
        <fullName evidence="4">UPF0082 protein TTE1135</fullName>
    </submittedName>
</protein>
<dbReference type="GO" id="GO:0005739">
    <property type="term" value="C:mitochondrion"/>
    <property type="evidence" value="ECO:0007669"/>
    <property type="project" value="TreeGrafter"/>
</dbReference>
<dbReference type="PANTHER" id="PTHR12532">
    <property type="entry name" value="TRANSLATIONAL ACTIVATOR OF CYTOCHROME C OXIDASE 1"/>
    <property type="match status" value="1"/>
</dbReference>
<evidence type="ECO:0000256" key="1">
    <source>
        <dbReference type="ARBA" id="ARBA00008724"/>
    </source>
</evidence>
<sequence length="262" mass="29167">MSGLLSRYFFRLGGVQWTRSKGHSKWQNIRNTKQAKDNLKGSIISRHCNLIRIAITQNGKELDPKKNSLLAKAIKVAKAEGVPNASIDKTLNSYGKGVEKEIDYIIKGPGNARIAVISSIPTKAGFQCFFSTGLKKNGASLEPSHTLRSFFEKKGSIFLKGPDSLESAEEVAIEVNAEEVLQVSEEGHYEFITDSLSFAQVRDRLFSEFPSYEYLEAEVVYSPTQTVSVSPQELELVNKIKANLKERIEVISVHDNIVAEEE</sequence>
<dbReference type="PANTHER" id="PTHR12532:SF0">
    <property type="entry name" value="TRANSLATIONAL ACTIVATOR OF CYTOCHROME C OXIDASE 1"/>
    <property type="match status" value="1"/>
</dbReference>
<feature type="domain" description="TACO1/YebC-like N-terminal" evidence="3">
    <location>
        <begin position="24"/>
        <end position="92"/>
    </location>
</feature>
<dbReference type="InterPro" id="IPR049083">
    <property type="entry name" value="TACO1_YebC_N"/>
</dbReference>
<evidence type="ECO:0000313" key="4">
    <source>
        <dbReference type="EMBL" id="ACO11474.1"/>
    </source>
</evidence>
<dbReference type="InterPro" id="IPR048300">
    <property type="entry name" value="TACO1_YebC-like_2nd/3rd_dom"/>
</dbReference>
<reference evidence="4" key="1">
    <citation type="submission" date="2009-03" db="EMBL/GenBank/DDBJ databases">
        <title>Caligus rogercresseyi ESTs and full-length cDNAs.</title>
        <authorList>
            <person name="Yasuike M."/>
            <person name="von Schalburg K."/>
            <person name="Cooper G."/>
            <person name="Leong J."/>
            <person name="Jones S.R.M."/>
            <person name="Koop B.F."/>
        </authorList>
    </citation>
    <scope>NUCLEOTIDE SEQUENCE</scope>
    <source>
        <tissue evidence="4">Whole tissue</tissue>
    </source>
</reference>
<evidence type="ECO:0000259" key="2">
    <source>
        <dbReference type="Pfam" id="PF01709"/>
    </source>
</evidence>
<dbReference type="InterPro" id="IPR017856">
    <property type="entry name" value="Integrase-like_N"/>
</dbReference>
<dbReference type="Pfam" id="PF01709">
    <property type="entry name" value="Transcrip_reg"/>
    <property type="match status" value="1"/>
</dbReference>
<dbReference type="AlphaFoldDB" id="C1BR21"/>
<proteinExistence type="evidence at transcript level"/>
<dbReference type="InterPro" id="IPR002876">
    <property type="entry name" value="Transcrip_reg_TACO1-like"/>
</dbReference>
<dbReference type="SUPFAM" id="SSF75625">
    <property type="entry name" value="YebC-like"/>
    <property type="match status" value="1"/>
</dbReference>
<organism evidence="4">
    <name type="scientific">Caligus rogercresseyi</name>
    <name type="common">Sea louse</name>
    <dbReference type="NCBI Taxonomy" id="217165"/>
    <lineage>
        <taxon>Eukaryota</taxon>
        <taxon>Metazoa</taxon>
        <taxon>Ecdysozoa</taxon>
        <taxon>Arthropoda</taxon>
        <taxon>Crustacea</taxon>
        <taxon>Multicrustacea</taxon>
        <taxon>Hexanauplia</taxon>
        <taxon>Copepoda</taxon>
        <taxon>Siphonostomatoida</taxon>
        <taxon>Caligidae</taxon>
        <taxon>Caligus</taxon>
    </lineage>
</organism>
<dbReference type="InterPro" id="IPR029072">
    <property type="entry name" value="YebC-like"/>
</dbReference>
<dbReference type="Gene3D" id="1.10.10.200">
    <property type="match status" value="1"/>
</dbReference>
<dbReference type="EMBL" id="BT077050">
    <property type="protein sequence ID" value="ACO11474.1"/>
    <property type="molecule type" value="mRNA"/>
</dbReference>
<accession>C1BR21</accession>
<name>C1BR21_CALRO</name>
<dbReference type="InterPro" id="IPR026564">
    <property type="entry name" value="Transcrip_reg_TACO1-like_dom3"/>
</dbReference>
<gene>
    <name evidence="4" type="primary">Y1135</name>
</gene>